<dbReference type="GO" id="GO:0032040">
    <property type="term" value="C:small-subunit processome"/>
    <property type="evidence" value="ECO:0007669"/>
    <property type="project" value="TreeGrafter"/>
</dbReference>
<dbReference type="PANTHER" id="PTHR17695:SF11">
    <property type="entry name" value="SMALL SUBUNIT PROCESSOME COMPONENT 20 HOMOLOG"/>
    <property type="match status" value="1"/>
</dbReference>
<keyword evidence="5" id="KW-1185">Reference proteome</keyword>
<feature type="domain" description="U3 small nucleolar RNA-associated protein 20 N-terminal" evidence="2">
    <location>
        <begin position="1030"/>
        <end position="1125"/>
    </location>
</feature>
<feature type="region of interest" description="Disordered" evidence="1">
    <location>
        <begin position="2040"/>
        <end position="2092"/>
    </location>
</feature>
<organism evidence="4 5">
    <name type="scientific">Auxenochlorella protothecoides</name>
    <name type="common">Green microalga</name>
    <name type="synonym">Chlorella protothecoides</name>
    <dbReference type="NCBI Taxonomy" id="3075"/>
    <lineage>
        <taxon>Eukaryota</taxon>
        <taxon>Viridiplantae</taxon>
        <taxon>Chlorophyta</taxon>
        <taxon>core chlorophytes</taxon>
        <taxon>Trebouxiophyceae</taxon>
        <taxon>Chlorellales</taxon>
        <taxon>Chlorellaceae</taxon>
        <taxon>Auxenochlorella</taxon>
    </lineage>
</organism>
<evidence type="ECO:0000313" key="5">
    <source>
        <dbReference type="Proteomes" id="UP000028924"/>
    </source>
</evidence>
<dbReference type="InterPro" id="IPR046523">
    <property type="entry name" value="UTP20_dom"/>
</dbReference>
<dbReference type="KEGG" id="apro:F751_4705"/>
<gene>
    <name evidence="4" type="ORF">F751_4705</name>
</gene>
<feature type="compositionally biased region" description="Basic residues" evidence="1">
    <location>
        <begin position="2227"/>
        <end position="2236"/>
    </location>
</feature>
<protein>
    <submittedName>
        <fullName evidence="4">Small subunit processome component 20-like protein</fullName>
    </submittedName>
</protein>
<dbReference type="InterPro" id="IPR016024">
    <property type="entry name" value="ARM-type_fold"/>
</dbReference>
<dbReference type="InterPro" id="IPR011430">
    <property type="entry name" value="UTP20_N"/>
</dbReference>
<feature type="region of interest" description="Disordered" evidence="1">
    <location>
        <begin position="2222"/>
        <end position="2270"/>
    </location>
</feature>
<dbReference type="GeneID" id="23616096"/>
<reference evidence="4 5" key="1">
    <citation type="journal article" date="2014" name="BMC Genomics">
        <title>Oil accumulation mechanisms of the oleaginous microalga Chlorella protothecoides revealed through its genome, transcriptomes, and proteomes.</title>
        <authorList>
            <person name="Gao C."/>
            <person name="Wang Y."/>
            <person name="Shen Y."/>
            <person name="Yan D."/>
            <person name="He X."/>
            <person name="Dai J."/>
            <person name="Wu Q."/>
        </authorList>
    </citation>
    <scope>NUCLEOTIDE SEQUENCE [LARGE SCALE GENOMIC DNA]</scope>
    <source>
        <strain evidence="4 5">0710</strain>
    </source>
</reference>
<feature type="domain" description="U3 small nucleolar RNA-associated protein 20 N-terminal" evidence="2">
    <location>
        <begin position="594"/>
        <end position="901"/>
    </location>
</feature>
<evidence type="ECO:0000313" key="4">
    <source>
        <dbReference type="EMBL" id="KFM26212.1"/>
    </source>
</evidence>
<sequence length="2270" mass="238914">MSSDSEQEEAPRAKRPRTHVFKTLTQQIQEIEVTVFLSQEYSRTDPLPGFSSFFQENITKWRELNAAEDFVQAATALTHLTQTLPQLLHNVEPILDILLGRLHITAELSLEPLFVLISTLARDLGVEFEPHFPRVMAAYAALVAEGLDRKPESLQHLFSSLSAILKFLSKQLIKKFPAVLSATAPLRYHAAPHVRRLAAAALAFLLRQMHAQRRLGALTAAVRLVLRQATASGSEARLQAGAALLFHAARGLGHDLNSHAPEVLLRALRGLETGDADPGRVRGPSGEQEAAGLAGDESVAAEGLQPDKGDGDPLDRTESTTSPAAQRTLRHAAVVAALLDLLLEHVRRDSAAQLWAALHYEALLRLEAAQAAPGDDLAALRAAASLGHVAQALAFHGGSRVGDYGPSLDLMARALGISALLESEAGRGAALRLAAALVAGHSQAAGASSGPVAYAGMASQWAGLVGSVDDASLLTFWDGILNSPAPSEVARAFGPLIVSHLLPLMQPGSPMHDEAWAVAVNLCSRLEEAEDHAPAAPLAEPVLAALARQELRFLVAAALRAVSELGQDPAALDANAGAALDLLRAFPGDPGEWRAGLREWLALLGTLRGIRGLHRADDLLQGIVVHVRDSDPAVQQAALLCLKAYKPVALVPYIDRLAGLTNSRRLRTDLLKFPLAGGTRSARQDDDEIPLLPEHRLEVVPMLTTLLFPHMQKRSGGKAPQRGAIITYFSGGQPEELAPLLALFLEPLAPTFAALPHQPPPSGHTPLAPLPAWTWALGRTPGATWLQSLDVAALARQPISRRLGVLNTLSDLLTRLKYQLKEGRGARTLRTQGMRLLAEMIELSEAGPGGLAFLWPRLMAAAEGWLPRLVPEAAGQEPPALMELAAVLAQRPDLAALLADAEWRAEGPGLEAAPAVDAEDPDDHTVAGKHHPRQNSYVLTPRPEAWAADAHVGSRLLEQALAARALDLLVVVGQEAATPALACQLTAALLPMLAAPGGKLTEAQLRLVVRALAVLAALWRRCAVTADAGASAAAPTVAEGSDLLRRLASLDPAGVDDPDYDRRLAAFLSLKARVWRELAEGEGVDAVPASLVLHRAASDLRNAADLGLRTAAAECLDQFLIAVVEVAGGDATAEDTAGAKDTCRNADGTAIPSILAPPGSTSPHPLVLAAQRVLFPSLKRGLTAVSQAVRSEHLALMRTLALALPRQYPGLAALASREDPEVDFWLNAAHIQLHRRARGLARLARPLREPDALCTLGLGVMLGVLAPLLQAMVVEGGGSGTAIMLAAGGHEPKAGDVAVTANVTDAAVGALGALGAALPWTAYSQVLGQALRALRLHADGPAAKPVVRAVCCLLDNFHFLGGEEDGGEASDMEAIHRYLVKQVIPDLRKHLVVNSETVRAPVALAVVKVLRLLPEDAARAELPRVLQSVANLLSKPLQRIRDDARAVLVSMAVELGPAYLPFVIDVIMGACPLRGFVAHVRGYTIHAVADMWGELVDAREATHFSGAYKEAKRCRAQELYALMWRLAGFETHAGELLALVHQHLDDAGGAKGRARISSLLAALVRGALANAGADARALIVEAALGVLAGALRRGKVAVRSRETAPLLDPLLPLLVRALRSRHTPSVSLALATLGLLLQSALPGMEAAVPTAYEEVTRLLNGCPGTDTPLAQECFRLLAGLLRASSTFQPPRADLQLLLGTRLGDLEDSVGGATFGLLKAVLARRLVVPQVYDAMHRLERLMVRSQGASVREASAACLLQYLLDYPLAALDMICTVLKKFPDEVVVRWADTALLPLVTRLVSDASSACRGRAGAALLTLLQRAGPALRATAADFCLQWLTGEDGRLTRAALQLAGVLVEADAEAAAGRVPALLPVVGRLVAAGDGKGAEGWQEAYHALLLLEKVHAKLPAALQPGASPAAAESWAAAVGALEHPHLWVRRAAGRLILAGLAAPGVRPALLPSPGSAGALGRAFLAQLDGEHADEALAKQAVRGLVLLAPAALEDDAAAGRLPTTLWLAKRAPSGLARAGLLAVAGSSVATSDEVEADEGGGVEEDSNAEAEAKAVSGAEAASSDDEGEENGDAHGGSAAAGTARPGDGYTSLAALLRGVAALADDRAFTRATARQAALRCLAAVASRLGAEGVLPFLPILLRPLARITEPGATGDGEETVGLAREVLDHLRALVGAERMLLAHAAARAGLARQRAQRRAADARRNLVDPEAAAQMRISKQRRKKSGRAKVVEEQRRHRQAGHSKRGGRGGVAKLGGRGGRR</sequence>
<dbReference type="Proteomes" id="UP000028924">
    <property type="component" value="Unassembled WGS sequence"/>
</dbReference>
<dbReference type="Gene3D" id="1.25.10.10">
    <property type="entry name" value="Leucine-rich Repeat Variant"/>
    <property type="match status" value="1"/>
</dbReference>
<feature type="region of interest" description="Disordered" evidence="1">
    <location>
        <begin position="912"/>
        <end position="935"/>
    </location>
</feature>
<accession>A0A087SKF8</accession>
<dbReference type="STRING" id="3075.A0A087SKF8"/>
<dbReference type="SUPFAM" id="SSF48371">
    <property type="entry name" value="ARM repeat"/>
    <property type="match status" value="2"/>
</dbReference>
<dbReference type="EMBL" id="KL662127">
    <property type="protein sequence ID" value="KFM26212.1"/>
    <property type="molecule type" value="Genomic_DNA"/>
</dbReference>
<dbReference type="PANTHER" id="PTHR17695">
    <property type="entry name" value="SMALL SUBUNIT PROCESSOME COMPONENT 20 HOMOLOG"/>
    <property type="match status" value="1"/>
</dbReference>
<dbReference type="Pfam" id="PF20416">
    <property type="entry name" value="UTP20"/>
    <property type="match status" value="1"/>
</dbReference>
<dbReference type="Pfam" id="PF07539">
    <property type="entry name" value="UTP20_N"/>
    <property type="match status" value="2"/>
</dbReference>
<feature type="compositionally biased region" description="Basic residues" evidence="1">
    <location>
        <begin position="2245"/>
        <end position="2256"/>
    </location>
</feature>
<dbReference type="eggNOG" id="KOG1823">
    <property type="taxonomic scope" value="Eukaryota"/>
</dbReference>
<proteinExistence type="predicted"/>
<dbReference type="GO" id="GO:0030686">
    <property type="term" value="C:90S preribosome"/>
    <property type="evidence" value="ECO:0007669"/>
    <property type="project" value="TreeGrafter"/>
</dbReference>
<evidence type="ECO:0000256" key="1">
    <source>
        <dbReference type="SAM" id="MobiDB-lite"/>
    </source>
</evidence>
<feature type="domain" description="U3 small nucleolar RNA-associated protein 20" evidence="3">
    <location>
        <begin position="1395"/>
        <end position="1488"/>
    </location>
</feature>
<dbReference type="OrthoDB" id="360653at2759"/>
<evidence type="ECO:0000259" key="3">
    <source>
        <dbReference type="Pfam" id="PF20416"/>
    </source>
</evidence>
<dbReference type="InterPro" id="IPR052575">
    <property type="entry name" value="SSU_processome_comp_20"/>
</dbReference>
<dbReference type="RefSeq" id="XP_011399108.1">
    <property type="nucleotide sequence ID" value="XM_011400806.1"/>
</dbReference>
<dbReference type="InterPro" id="IPR011989">
    <property type="entry name" value="ARM-like"/>
</dbReference>
<feature type="compositionally biased region" description="Basic and acidic residues" evidence="1">
    <location>
        <begin position="305"/>
        <end position="318"/>
    </location>
</feature>
<feature type="region of interest" description="Disordered" evidence="1">
    <location>
        <begin position="275"/>
        <end position="326"/>
    </location>
</feature>
<name>A0A087SKF8_AUXPR</name>
<evidence type="ECO:0000259" key="2">
    <source>
        <dbReference type="Pfam" id="PF07539"/>
    </source>
</evidence>
<feature type="compositionally biased region" description="Acidic residues" evidence="1">
    <location>
        <begin position="2041"/>
        <end position="2057"/>
    </location>
</feature>
<feature type="compositionally biased region" description="Gly residues" evidence="1">
    <location>
        <begin position="2257"/>
        <end position="2270"/>
    </location>
</feature>